<dbReference type="CDD" id="cd00060">
    <property type="entry name" value="FHA"/>
    <property type="match status" value="1"/>
</dbReference>
<keyword evidence="2" id="KW-1133">Transmembrane helix</keyword>
<reference evidence="4" key="1">
    <citation type="submission" date="2020-10" db="EMBL/GenBank/DDBJ databases">
        <authorList>
            <person name="Gilroy R."/>
        </authorList>
    </citation>
    <scope>NUCLEOTIDE SEQUENCE</scope>
    <source>
        <strain evidence="4">ChiBcec2-4451</strain>
    </source>
</reference>
<feature type="transmembrane region" description="Helical" evidence="2">
    <location>
        <begin position="234"/>
        <end position="255"/>
    </location>
</feature>
<keyword evidence="2" id="KW-0812">Transmembrane</keyword>
<dbReference type="AlphaFoldDB" id="A0A9D1T7W5"/>
<dbReference type="PANTHER" id="PTHR23308">
    <property type="entry name" value="NUCLEAR INHIBITOR OF PROTEIN PHOSPHATASE-1"/>
    <property type="match status" value="1"/>
</dbReference>
<evidence type="ECO:0000256" key="1">
    <source>
        <dbReference type="SAM" id="MobiDB-lite"/>
    </source>
</evidence>
<dbReference type="Pfam" id="PF19909">
    <property type="entry name" value="DUF6382"/>
    <property type="match status" value="1"/>
</dbReference>
<comment type="caution">
    <text evidence="4">The sequence shown here is derived from an EMBL/GenBank/DDBJ whole genome shotgun (WGS) entry which is preliminary data.</text>
</comment>
<dbReference type="InterPro" id="IPR008984">
    <property type="entry name" value="SMAD_FHA_dom_sf"/>
</dbReference>
<dbReference type="InterPro" id="IPR050923">
    <property type="entry name" value="Cell_Proc_Reg/RNA_Proc"/>
</dbReference>
<feature type="compositionally biased region" description="Low complexity" evidence="1">
    <location>
        <begin position="319"/>
        <end position="329"/>
    </location>
</feature>
<dbReference type="SUPFAM" id="SSF49879">
    <property type="entry name" value="SMAD/FHA domain"/>
    <property type="match status" value="1"/>
</dbReference>
<dbReference type="Gene3D" id="2.60.200.20">
    <property type="match status" value="1"/>
</dbReference>
<feature type="compositionally biased region" description="Basic and acidic residues" evidence="1">
    <location>
        <begin position="305"/>
        <end position="318"/>
    </location>
</feature>
<dbReference type="EMBL" id="DVON01000266">
    <property type="protein sequence ID" value="HIV13933.1"/>
    <property type="molecule type" value="Genomic_DNA"/>
</dbReference>
<dbReference type="SMART" id="SM00240">
    <property type="entry name" value="FHA"/>
    <property type="match status" value="1"/>
</dbReference>
<dbReference type="Proteomes" id="UP000886723">
    <property type="component" value="Unassembled WGS sequence"/>
</dbReference>
<feature type="compositionally biased region" description="Polar residues" evidence="1">
    <location>
        <begin position="345"/>
        <end position="354"/>
    </location>
</feature>
<reference evidence="4" key="2">
    <citation type="journal article" date="2021" name="PeerJ">
        <title>Extensive microbial diversity within the chicken gut microbiome revealed by metagenomics and culture.</title>
        <authorList>
            <person name="Gilroy R."/>
            <person name="Ravi A."/>
            <person name="Getino M."/>
            <person name="Pursley I."/>
            <person name="Horton D.L."/>
            <person name="Alikhan N.F."/>
            <person name="Baker D."/>
            <person name="Gharbi K."/>
            <person name="Hall N."/>
            <person name="Watson M."/>
            <person name="Adriaenssens E.M."/>
            <person name="Foster-Nyarko E."/>
            <person name="Jarju S."/>
            <person name="Secka A."/>
            <person name="Antonio M."/>
            <person name="Oren A."/>
            <person name="Chaudhuri R.R."/>
            <person name="La Ragione R."/>
            <person name="Hildebrand F."/>
            <person name="Pallen M.J."/>
        </authorList>
    </citation>
    <scope>NUCLEOTIDE SEQUENCE</scope>
    <source>
        <strain evidence="4">ChiBcec2-4451</strain>
    </source>
</reference>
<evidence type="ECO:0000256" key="2">
    <source>
        <dbReference type="SAM" id="Phobius"/>
    </source>
</evidence>
<dbReference type="PROSITE" id="PS50006">
    <property type="entry name" value="FHA_DOMAIN"/>
    <property type="match status" value="1"/>
</dbReference>
<gene>
    <name evidence="4" type="ORF">IAA63_12465</name>
</gene>
<feature type="transmembrane region" description="Helical" evidence="2">
    <location>
        <begin position="261"/>
        <end position="282"/>
    </location>
</feature>
<name>A0A9D1T7W5_9FIRM</name>
<evidence type="ECO:0000313" key="4">
    <source>
        <dbReference type="EMBL" id="HIV13933.1"/>
    </source>
</evidence>
<feature type="region of interest" description="Disordered" evidence="1">
    <location>
        <begin position="290"/>
        <end position="374"/>
    </location>
</feature>
<keyword evidence="2" id="KW-0472">Membrane</keyword>
<dbReference type="Pfam" id="PF00498">
    <property type="entry name" value="FHA"/>
    <property type="match status" value="1"/>
</dbReference>
<dbReference type="InterPro" id="IPR045962">
    <property type="entry name" value="DUF6382"/>
</dbReference>
<protein>
    <submittedName>
        <fullName evidence="4">FHA domain-containing protein</fullName>
    </submittedName>
</protein>
<evidence type="ECO:0000259" key="3">
    <source>
        <dbReference type="PROSITE" id="PS50006"/>
    </source>
</evidence>
<feature type="domain" description="FHA" evidence="3">
    <location>
        <begin position="409"/>
        <end position="459"/>
    </location>
</feature>
<dbReference type="InterPro" id="IPR000253">
    <property type="entry name" value="FHA_dom"/>
</dbReference>
<sequence>MKKEIRRESNHSWLVVWENDAAAGYAVRMITENRIPGLLPCSSRNLDDRLQLCYEITGLAPLKELFEERKLSARELLALLESLCLSLNSLEEYLLEADHLLLDPEVIYVNQDLSQISFCYVPAEEAPLQEAFSVLTEYFLPRLDHREPEAVTLGYGIYRYAMETEFGTDGLQRTVRELMEKNPGNQSKRKMSLEQEELWEQEEQQAEKARREEAMRAFFEEEDEKEEIPVRKKAAAAAVIFILILYLAAGGWLYAARSPWIGLWGLTAVMAALVGGTVLFFWNRKRNNEGEKPDEMAHAGSWPPQEKRRQSRQEHAGEEQPFFAEAEPFNSPEENQFGGLGGNGNCNSQESGQHTMPGIRRYPPASPEDADEQETSLLAENAAPRGKYYLKEISPQPGQMFHFPDRSPFLIGKMRGTADLILPSPTVSRIHARIRVSQGKWYLKDMNSKNGTYKNGERIQGEQEMEIREGDELQFAERIYVFLREWTDIRR</sequence>
<evidence type="ECO:0000313" key="5">
    <source>
        <dbReference type="Proteomes" id="UP000886723"/>
    </source>
</evidence>
<proteinExistence type="predicted"/>
<organism evidence="4 5">
    <name type="scientific">Candidatus Pullilachnospira stercoravium</name>
    <dbReference type="NCBI Taxonomy" id="2840913"/>
    <lineage>
        <taxon>Bacteria</taxon>
        <taxon>Bacillati</taxon>
        <taxon>Bacillota</taxon>
        <taxon>Clostridia</taxon>
        <taxon>Lachnospirales</taxon>
        <taxon>Lachnospiraceae</taxon>
        <taxon>Lachnospiraceae incertae sedis</taxon>
        <taxon>Candidatus Pullilachnospira</taxon>
    </lineage>
</organism>
<accession>A0A9D1T7W5</accession>